<evidence type="ECO:0000313" key="3">
    <source>
        <dbReference type="Proteomes" id="UP000254454"/>
    </source>
</evidence>
<dbReference type="Gene3D" id="3.40.50.2000">
    <property type="entry name" value="Glycogen Phosphorylase B"/>
    <property type="match status" value="1"/>
</dbReference>
<comment type="caution">
    <text evidence="2">The sequence shown here is derived from an EMBL/GenBank/DDBJ whole genome shotgun (WGS) entry which is preliminary data.</text>
</comment>
<feature type="domain" description="Glycosyl transferase family 1" evidence="1">
    <location>
        <begin position="184"/>
        <end position="326"/>
    </location>
</feature>
<dbReference type="GO" id="GO:0004373">
    <property type="term" value="F:alpha-1,4-glucan glucosyltransferase (UDP-glucose donor) activity"/>
    <property type="evidence" value="ECO:0007669"/>
    <property type="project" value="UniProtKB-EC"/>
</dbReference>
<keyword evidence="2" id="KW-0328">Glycosyltransferase</keyword>
<dbReference type="AlphaFoldDB" id="A0A370VAX9"/>
<protein>
    <submittedName>
        <fullName evidence="2">Glycogen synthase</fullName>
        <ecNumber evidence="2">2.4.1.11</ecNumber>
    </submittedName>
</protein>
<dbReference type="Pfam" id="PF00534">
    <property type="entry name" value="Glycos_transf_1"/>
    <property type="match status" value="1"/>
</dbReference>
<reference evidence="2 3" key="1">
    <citation type="submission" date="2018-06" db="EMBL/GenBank/DDBJ databases">
        <title>Recombination Drives Gene Content and Phenotype Evolution in Wild Type E. coli Strains.</title>
        <authorList>
            <person name="Field C.M."/>
            <person name="Silander O.K."/>
            <person name="Van Nimwegen E."/>
        </authorList>
    </citation>
    <scope>NUCLEOTIDE SEQUENCE [LARGE SCALE GENOMIC DNA]</scope>
    <source>
        <strain evidence="2 3">SC344</strain>
    </source>
</reference>
<gene>
    <name evidence="2" type="ORF">C4A13_01915</name>
</gene>
<accession>A0A370VAX9</accession>
<dbReference type="PANTHER" id="PTHR45947:SF3">
    <property type="entry name" value="SULFOQUINOVOSYL TRANSFERASE SQD2"/>
    <property type="match status" value="1"/>
</dbReference>
<keyword evidence="2" id="KW-0808">Transferase</keyword>
<dbReference type="EMBL" id="QONO01000033">
    <property type="protein sequence ID" value="RDR28562.1"/>
    <property type="molecule type" value="Genomic_DNA"/>
</dbReference>
<dbReference type="RefSeq" id="WP_021536898.1">
    <property type="nucleotide sequence ID" value="NZ_QONN01000071.1"/>
</dbReference>
<evidence type="ECO:0000313" key="2">
    <source>
        <dbReference type="EMBL" id="RDR28562.1"/>
    </source>
</evidence>
<dbReference type="Proteomes" id="UP000254454">
    <property type="component" value="Unassembled WGS sequence"/>
</dbReference>
<dbReference type="PANTHER" id="PTHR45947">
    <property type="entry name" value="SULFOQUINOVOSYL TRANSFERASE SQD2"/>
    <property type="match status" value="1"/>
</dbReference>
<organism evidence="2 3">
    <name type="scientific">Escherichia marmotae</name>
    <dbReference type="NCBI Taxonomy" id="1499973"/>
    <lineage>
        <taxon>Bacteria</taxon>
        <taxon>Pseudomonadati</taxon>
        <taxon>Pseudomonadota</taxon>
        <taxon>Gammaproteobacteria</taxon>
        <taxon>Enterobacterales</taxon>
        <taxon>Enterobacteriaceae</taxon>
        <taxon>Escherichia</taxon>
    </lineage>
</organism>
<evidence type="ECO:0000259" key="1">
    <source>
        <dbReference type="Pfam" id="PF00534"/>
    </source>
</evidence>
<dbReference type="InterPro" id="IPR001296">
    <property type="entry name" value="Glyco_trans_1"/>
</dbReference>
<dbReference type="InterPro" id="IPR050194">
    <property type="entry name" value="Glycosyltransferase_grp1"/>
</dbReference>
<name>A0A370VAX9_9ESCH</name>
<proteinExistence type="predicted"/>
<sequence>MKFHRKQYDAVFLTNVPAFYKVNLFNEIQKNKDIFVIFVSDKSKIRNEDFYSYDFAFDHFFLNEENFEERSKIKTLFNLLRVLRTISYKKIIYSGWEVKEVTLAALFNKREKNAIVIESSIIETKKTGLTWLLKKIAIGRMSLAYPSGLLQKAILETFSFKGKTVITHGVGISNLKETSFHNKKTCTRNNPLRFIYVGRISSEKNIDFMVKVFKTLPYELILIGDGPLKKQFDDKTYSNIRFLGYIDNKKLSKELLKSDCFILPSLSEPWGLVVEEALTLGLPVIVSNHVGCHSDLVNDRNGIIFDVNDTQSFIDALSKMEKNYERFARGASEFHASEIAKAQIDAYVGSI</sequence>
<dbReference type="SUPFAM" id="SSF53756">
    <property type="entry name" value="UDP-Glycosyltransferase/glycogen phosphorylase"/>
    <property type="match status" value="1"/>
</dbReference>
<dbReference type="EC" id="2.4.1.11" evidence="2"/>